<protein>
    <submittedName>
        <fullName evidence="1">Carboxypeptidase family protein</fullName>
    </submittedName>
</protein>
<dbReference type="GO" id="GO:0004180">
    <property type="term" value="F:carboxypeptidase activity"/>
    <property type="evidence" value="ECO:0007669"/>
    <property type="project" value="UniProtKB-KW"/>
</dbReference>
<dbReference type="AlphaFoldDB" id="A0A4R1L1V3"/>
<organism evidence="1 2">
    <name type="scientific">Acidipila rosea</name>
    <dbReference type="NCBI Taxonomy" id="768535"/>
    <lineage>
        <taxon>Bacteria</taxon>
        <taxon>Pseudomonadati</taxon>
        <taxon>Acidobacteriota</taxon>
        <taxon>Terriglobia</taxon>
        <taxon>Terriglobales</taxon>
        <taxon>Acidobacteriaceae</taxon>
        <taxon>Acidipila</taxon>
    </lineage>
</organism>
<accession>A0A4R1L1V3</accession>
<keyword evidence="1" id="KW-0378">Hydrolase</keyword>
<keyword evidence="1" id="KW-0645">Protease</keyword>
<dbReference type="Proteomes" id="UP000295210">
    <property type="component" value="Unassembled WGS sequence"/>
</dbReference>
<dbReference type="Pfam" id="PF13620">
    <property type="entry name" value="CarboxypepD_reg"/>
    <property type="match status" value="1"/>
</dbReference>
<dbReference type="SUPFAM" id="SSF49452">
    <property type="entry name" value="Starch-binding domain-like"/>
    <property type="match status" value="1"/>
</dbReference>
<dbReference type="OrthoDB" id="115803at2"/>
<sequence length="382" mass="40647">MKDQSPSHGLGWASQMSKAVSGCRTGRHWRACSPFICLFFITAVMHAQAVLKADASLPEAPVPQASVESQVASSMLTGTVADGEGAMIQGATITLENVATHDKRTALTDGSGSFTFSAVGPGLYAATIAARGFQPVVKTGISVHTGETYQLSQTTMQVATATTTVQVGVQTQYELAEAQLKAEEKQRFLWVVPNFYVSYLPNPASLTAGQKMRLALHAAVDPYQFINTGINAGWDQARNNYPGYGQGAAGYARRYGADYGDVVSGTIVGSGLMPALLHQDPRYFYKGTGSIPSRIGYALLAIVRTKGDNGKWQPNYSGLLGNLASGLIANSYLPTGDRKAVGNVIGVTFQGFALRGIGTLEEEFLARWVTTHARDKGTIGHQ</sequence>
<dbReference type="EMBL" id="SMGK01000004">
    <property type="protein sequence ID" value="TCK71864.1"/>
    <property type="molecule type" value="Genomic_DNA"/>
</dbReference>
<keyword evidence="1" id="KW-0121">Carboxypeptidase</keyword>
<dbReference type="GO" id="GO:0030246">
    <property type="term" value="F:carbohydrate binding"/>
    <property type="evidence" value="ECO:0007669"/>
    <property type="project" value="InterPro"/>
</dbReference>
<dbReference type="InterPro" id="IPR013784">
    <property type="entry name" value="Carb-bd-like_fold"/>
</dbReference>
<evidence type="ECO:0000313" key="2">
    <source>
        <dbReference type="Proteomes" id="UP000295210"/>
    </source>
</evidence>
<gene>
    <name evidence="1" type="ORF">C7378_2485</name>
</gene>
<keyword evidence="2" id="KW-1185">Reference proteome</keyword>
<evidence type="ECO:0000313" key="1">
    <source>
        <dbReference type="EMBL" id="TCK71864.1"/>
    </source>
</evidence>
<comment type="caution">
    <text evidence="1">The sequence shown here is derived from an EMBL/GenBank/DDBJ whole genome shotgun (WGS) entry which is preliminary data.</text>
</comment>
<dbReference type="Gene3D" id="2.60.40.1120">
    <property type="entry name" value="Carboxypeptidase-like, regulatory domain"/>
    <property type="match status" value="1"/>
</dbReference>
<proteinExistence type="predicted"/>
<reference evidence="1 2" key="1">
    <citation type="submission" date="2019-03" db="EMBL/GenBank/DDBJ databases">
        <title>Genomic Encyclopedia of Type Strains, Phase IV (KMG-IV): sequencing the most valuable type-strain genomes for metagenomic binning, comparative biology and taxonomic classification.</title>
        <authorList>
            <person name="Goeker M."/>
        </authorList>
    </citation>
    <scope>NUCLEOTIDE SEQUENCE [LARGE SCALE GENOMIC DNA]</scope>
    <source>
        <strain evidence="1 2">DSM 103428</strain>
    </source>
</reference>
<name>A0A4R1L1V3_9BACT</name>